<keyword evidence="4" id="KW-0274">FAD</keyword>
<feature type="region of interest" description="Disordered" evidence="6">
    <location>
        <begin position="161"/>
        <end position="188"/>
    </location>
</feature>
<keyword evidence="3" id="KW-0285">Flavoprotein</keyword>
<reference evidence="8" key="1">
    <citation type="journal article" date="2020" name="bioRxiv">
        <title>Comparative genomics of Chlamydomonas.</title>
        <authorList>
            <person name="Craig R.J."/>
            <person name="Hasan A.R."/>
            <person name="Ness R.W."/>
            <person name="Keightley P.D."/>
        </authorList>
    </citation>
    <scope>NUCLEOTIDE SEQUENCE</scope>
    <source>
        <strain evidence="8">CCAP 11/70</strain>
    </source>
</reference>
<accession>A0A835XLF3</accession>
<organism evidence="8 9">
    <name type="scientific">Edaphochlamys debaryana</name>
    <dbReference type="NCBI Taxonomy" id="47281"/>
    <lineage>
        <taxon>Eukaryota</taxon>
        <taxon>Viridiplantae</taxon>
        <taxon>Chlorophyta</taxon>
        <taxon>core chlorophytes</taxon>
        <taxon>Chlorophyceae</taxon>
        <taxon>CS clade</taxon>
        <taxon>Chlamydomonadales</taxon>
        <taxon>Chlamydomonadales incertae sedis</taxon>
        <taxon>Edaphochlamys</taxon>
    </lineage>
</organism>
<dbReference type="GO" id="GO:0071949">
    <property type="term" value="F:FAD binding"/>
    <property type="evidence" value="ECO:0007669"/>
    <property type="project" value="InterPro"/>
</dbReference>
<comment type="similarity">
    <text evidence="2">Belongs to the DAMOX/DASOX family.</text>
</comment>
<gene>
    <name evidence="8" type="ORF">HYH03_015804</name>
</gene>
<dbReference type="OrthoDB" id="2015447at2759"/>
<evidence type="ECO:0000256" key="2">
    <source>
        <dbReference type="ARBA" id="ARBA00006730"/>
    </source>
</evidence>
<feature type="region of interest" description="Disordered" evidence="6">
    <location>
        <begin position="1"/>
        <end position="28"/>
    </location>
</feature>
<dbReference type="Pfam" id="PF01266">
    <property type="entry name" value="DAO"/>
    <property type="match status" value="1"/>
</dbReference>
<dbReference type="GO" id="GO:0019478">
    <property type="term" value="P:D-amino acid catabolic process"/>
    <property type="evidence" value="ECO:0007669"/>
    <property type="project" value="TreeGrafter"/>
</dbReference>
<proteinExistence type="inferred from homology"/>
<protein>
    <recommendedName>
        <fullName evidence="7">FAD dependent oxidoreductase domain-containing protein</fullName>
    </recommendedName>
</protein>
<evidence type="ECO:0000256" key="1">
    <source>
        <dbReference type="ARBA" id="ARBA00001974"/>
    </source>
</evidence>
<dbReference type="SUPFAM" id="SSF51971">
    <property type="entry name" value="Nucleotide-binding domain"/>
    <property type="match status" value="1"/>
</dbReference>
<dbReference type="InterPro" id="IPR023209">
    <property type="entry name" value="DAO"/>
</dbReference>
<evidence type="ECO:0000256" key="3">
    <source>
        <dbReference type="ARBA" id="ARBA00022630"/>
    </source>
</evidence>
<dbReference type="InterPro" id="IPR006076">
    <property type="entry name" value="FAD-dep_OxRdtase"/>
</dbReference>
<sequence length="470" mass="47570">MLTAPPPSPSTSSPTSSSSPAPRAPSTRPLHVVVLGGGVVGLASALRILQLNTPGQPRAVNVTVLAAEWGAATTTAGAAGLWGPYKLSETPDELVSRWSGDTYGHLLGLCHSGAAVAAGVQMCSVNSFYSEPQPLPSWGHIPTTMHVIDPRMVQAVTRTLEQPPITPPPPAPPAGPMPPGGTGGAAAAAAAAPLATGLTVAEALGAGPGADPEPLPIAWGYHWNSIICGRLRALPGRLTSLEQLGAALEDSTPAGAAALGSGSAGAAEEGTPARGVDAGADLDLDLDLVVNCVGLGARELLRDEDCYPIRGQIMRVRAPWVTQACFFDPFYIIPNRHTVVLGGTGQVGSASLEPSPSDRRAILEGCCRLLPSLRDAQILSDWVGLRPGRTRLRLELERPGARLAGTGAGTGAVVGRGAGGGGGGVGGRGEAGPGRVVRVVHNYGHGGAGLTLAWGCAGDVVELMRGEGLL</sequence>
<keyword evidence="5" id="KW-0560">Oxidoreductase</keyword>
<feature type="compositionally biased region" description="Low complexity" evidence="6">
    <location>
        <begin position="10"/>
        <end position="28"/>
    </location>
</feature>
<comment type="cofactor">
    <cofactor evidence="1">
        <name>FAD</name>
        <dbReference type="ChEBI" id="CHEBI:57692"/>
    </cofactor>
</comment>
<dbReference type="GO" id="GO:0003884">
    <property type="term" value="F:D-amino-acid oxidase activity"/>
    <property type="evidence" value="ECO:0007669"/>
    <property type="project" value="InterPro"/>
</dbReference>
<dbReference type="AlphaFoldDB" id="A0A835XLF3"/>
<dbReference type="PROSITE" id="PS00677">
    <property type="entry name" value="DAO"/>
    <property type="match status" value="1"/>
</dbReference>
<evidence type="ECO:0000256" key="5">
    <source>
        <dbReference type="ARBA" id="ARBA00023002"/>
    </source>
</evidence>
<evidence type="ECO:0000259" key="7">
    <source>
        <dbReference type="Pfam" id="PF01266"/>
    </source>
</evidence>
<dbReference type="Proteomes" id="UP000612055">
    <property type="component" value="Unassembled WGS sequence"/>
</dbReference>
<dbReference type="EMBL" id="JAEHOE010000129">
    <property type="protein sequence ID" value="KAG2485422.1"/>
    <property type="molecule type" value="Genomic_DNA"/>
</dbReference>
<comment type="caution">
    <text evidence="8">The sequence shown here is derived from an EMBL/GenBank/DDBJ whole genome shotgun (WGS) entry which is preliminary data.</text>
</comment>
<evidence type="ECO:0000256" key="4">
    <source>
        <dbReference type="ARBA" id="ARBA00022827"/>
    </source>
</evidence>
<evidence type="ECO:0000256" key="6">
    <source>
        <dbReference type="SAM" id="MobiDB-lite"/>
    </source>
</evidence>
<dbReference type="PANTHER" id="PTHR11530:SF11">
    <property type="entry name" value="D-ASPARTATE OXIDASE"/>
    <property type="match status" value="1"/>
</dbReference>
<dbReference type="InterPro" id="IPR006181">
    <property type="entry name" value="D-amino_acid_oxidase_CS"/>
</dbReference>
<keyword evidence="9" id="KW-1185">Reference proteome</keyword>
<dbReference type="PANTHER" id="PTHR11530">
    <property type="entry name" value="D-AMINO ACID OXIDASE"/>
    <property type="match status" value="1"/>
</dbReference>
<dbReference type="Gene3D" id="3.40.50.720">
    <property type="entry name" value="NAD(P)-binding Rossmann-like Domain"/>
    <property type="match status" value="2"/>
</dbReference>
<dbReference type="GO" id="GO:0005737">
    <property type="term" value="C:cytoplasm"/>
    <property type="evidence" value="ECO:0007669"/>
    <property type="project" value="TreeGrafter"/>
</dbReference>
<dbReference type="SUPFAM" id="SSF54373">
    <property type="entry name" value="FAD-linked reductases, C-terminal domain"/>
    <property type="match status" value="1"/>
</dbReference>
<name>A0A835XLF3_9CHLO</name>
<evidence type="ECO:0000313" key="9">
    <source>
        <dbReference type="Proteomes" id="UP000612055"/>
    </source>
</evidence>
<dbReference type="Gene3D" id="3.30.9.10">
    <property type="entry name" value="D-Amino Acid Oxidase, subunit A, domain 2"/>
    <property type="match status" value="1"/>
</dbReference>
<feature type="compositionally biased region" description="Pro residues" evidence="6">
    <location>
        <begin position="164"/>
        <end position="179"/>
    </location>
</feature>
<evidence type="ECO:0000313" key="8">
    <source>
        <dbReference type="EMBL" id="KAG2485422.1"/>
    </source>
</evidence>
<feature type="domain" description="FAD dependent oxidoreductase" evidence="7">
    <location>
        <begin position="31"/>
        <end position="462"/>
    </location>
</feature>